<organism evidence="2 3">
    <name type="scientific">Arthrobacter terrae</name>
    <dbReference type="NCBI Taxonomy" id="2935737"/>
    <lineage>
        <taxon>Bacteria</taxon>
        <taxon>Bacillati</taxon>
        <taxon>Actinomycetota</taxon>
        <taxon>Actinomycetes</taxon>
        <taxon>Micrococcales</taxon>
        <taxon>Micrococcaceae</taxon>
        <taxon>Arthrobacter</taxon>
    </lineage>
</organism>
<sequence>MNLLDMLDGQRPAEELICSRRGCRALATSRLLWNNPKIHPPERRKVWLACGEHIQWLEDYLRSRGLWRETLPVPVPERQAPPGAHPESTETH</sequence>
<dbReference type="Proteomes" id="UP000655366">
    <property type="component" value="Unassembled WGS sequence"/>
</dbReference>
<evidence type="ECO:0000256" key="1">
    <source>
        <dbReference type="SAM" id="MobiDB-lite"/>
    </source>
</evidence>
<dbReference type="AlphaFoldDB" id="A0A931CRG0"/>
<reference evidence="2 3" key="1">
    <citation type="submission" date="2020-11" db="EMBL/GenBank/DDBJ databases">
        <title>Arthrobacter antarcticus sp. nov., isolated from Antarctic Soil.</title>
        <authorList>
            <person name="Li J."/>
        </authorList>
    </citation>
    <scope>NUCLEOTIDE SEQUENCE [LARGE SCALE GENOMIC DNA]</scope>
    <source>
        <strain evidence="2 3">Z1-20</strain>
    </source>
</reference>
<feature type="region of interest" description="Disordered" evidence="1">
    <location>
        <begin position="72"/>
        <end position="92"/>
    </location>
</feature>
<comment type="caution">
    <text evidence="2">The sequence shown here is derived from an EMBL/GenBank/DDBJ whole genome shotgun (WGS) entry which is preliminary data.</text>
</comment>
<name>A0A931CRG0_9MICC</name>
<keyword evidence="3" id="KW-1185">Reference proteome</keyword>
<evidence type="ECO:0000313" key="3">
    <source>
        <dbReference type="Proteomes" id="UP000655366"/>
    </source>
</evidence>
<gene>
    <name evidence="2" type="ORF">IV500_09510</name>
</gene>
<evidence type="ECO:0000313" key="2">
    <source>
        <dbReference type="EMBL" id="MBG0739621.1"/>
    </source>
</evidence>
<dbReference type="RefSeq" id="WP_196396560.1">
    <property type="nucleotide sequence ID" value="NZ_JADNYM010000010.1"/>
</dbReference>
<accession>A0A931CRG0</accession>
<dbReference type="EMBL" id="JADNYM010000010">
    <property type="protein sequence ID" value="MBG0739621.1"/>
    <property type="molecule type" value="Genomic_DNA"/>
</dbReference>
<protein>
    <recommendedName>
        <fullName evidence="4">Acetone carboxylase</fullName>
    </recommendedName>
</protein>
<proteinExistence type="predicted"/>
<evidence type="ECO:0008006" key="4">
    <source>
        <dbReference type="Google" id="ProtNLM"/>
    </source>
</evidence>